<dbReference type="PATRIC" id="fig|665004.4.peg.1341"/>
<dbReference type="PIRSF" id="PIRSF010361">
    <property type="entry name" value="UCP010361"/>
    <property type="match status" value="1"/>
</dbReference>
<dbReference type="STRING" id="665004.AC529_02860"/>
<dbReference type="InterPro" id="IPR016570">
    <property type="entry name" value="UCP010361"/>
</dbReference>
<evidence type="ECO:0000313" key="2">
    <source>
        <dbReference type="EMBL" id="KUP98225.1"/>
    </source>
</evidence>
<keyword evidence="1" id="KW-1133">Transmembrane helix</keyword>
<feature type="transmembrane region" description="Helical" evidence="1">
    <location>
        <begin position="421"/>
        <end position="444"/>
    </location>
</feature>
<feature type="transmembrane region" description="Helical" evidence="1">
    <location>
        <begin position="34"/>
        <end position="51"/>
    </location>
</feature>
<keyword evidence="1" id="KW-0472">Membrane</keyword>
<protein>
    <submittedName>
        <fullName evidence="2">Uncharacterized protein</fullName>
    </submittedName>
</protein>
<keyword evidence="3" id="KW-1185">Reference proteome</keyword>
<keyword evidence="1" id="KW-0812">Transmembrane</keyword>
<comment type="caution">
    <text evidence="2">The sequence shown here is derived from an EMBL/GenBank/DDBJ whole genome shotgun (WGS) entry which is preliminary data.</text>
</comment>
<feature type="transmembrane region" description="Helical" evidence="1">
    <location>
        <begin position="248"/>
        <end position="272"/>
    </location>
</feature>
<proteinExistence type="predicted"/>
<dbReference type="AlphaFoldDB" id="A0A147KLM1"/>
<dbReference type="Proteomes" id="UP000074382">
    <property type="component" value="Unassembled WGS sequence"/>
</dbReference>
<accession>A0A147KLM1</accession>
<sequence>MTSSPHRSARTGPRGADGFAVGAPAAFPPRGADWAWLVAIGIAGALLGYLGKARCRFGGAWLDGTQYQSLCYSDVFALYYRDGLDAGTVPYLDQPVEYPVLTGGLMHLMARAASWLPDPLSRGYGYFDATAAVLGACLVATVVCVGRLAGRGGVVPAGRPFDRRAALVAGGFVALAPAAVLTFAINWDLLAVALAVGGIACYARERLWAAGALTGLAVAAKFYPFLFFGPLFVLMVRDLARGGAGRDAAVRFGVPLLGALLAWGAVNLPVYLVSPEGWAEFFTFSQERGADWGSVYYVLGALGLFPSADLGTVNLVGTGTLLLACVGIALLGLFAPRRPPVEQLLFLVVAAFLVTNKVWSPQFVLWLLPLAALAWPRSRRLRPAAVVLFGLWQLAEVGYIVGIWHYLWYYQSPAEEVGVGLTAYAVVTFGRLLSLLMVCALVVVDSVMTGLSELDN</sequence>
<dbReference type="RefSeq" id="WP_068754268.1">
    <property type="nucleotide sequence ID" value="NZ_KQ950180.1"/>
</dbReference>
<name>A0A147KLM1_THECS</name>
<feature type="transmembrane region" description="Helical" evidence="1">
    <location>
        <begin position="346"/>
        <end position="373"/>
    </location>
</feature>
<dbReference type="EMBL" id="LGEM01000014">
    <property type="protein sequence ID" value="KUP98225.1"/>
    <property type="molecule type" value="Genomic_DNA"/>
</dbReference>
<gene>
    <name evidence="2" type="ORF">AC529_02860</name>
</gene>
<feature type="transmembrane region" description="Helical" evidence="1">
    <location>
        <begin position="315"/>
        <end position="334"/>
    </location>
</feature>
<feature type="transmembrane region" description="Helical" evidence="1">
    <location>
        <begin position="124"/>
        <end position="145"/>
    </location>
</feature>
<feature type="transmembrane region" description="Helical" evidence="1">
    <location>
        <begin position="207"/>
        <end position="236"/>
    </location>
</feature>
<evidence type="ECO:0000313" key="3">
    <source>
        <dbReference type="Proteomes" id="UP000074382"/>
    </source>
</evidence>
<feature type="transmembrane region" description="Helical" evidence="1">
    <location>
        <begin position="166"/>
        <end position="187"/>
    </location>
</feature>
<feature type="transmembrane region" description="Helical" evidence="1">
    <location>
        <begin position="385"/>
        <end position="409"/>
    </location>
</feature>
<dbReference type="OrthoDB" id="3348156at2"/>
<evidence type="ECO:0000256" key="1">
    <source>
        <dbReference type="SAM" id="Phobius"/>
    </source>
</evidence>
<reference evidence="3" key="1">
    <citation type="journal article" date="2017" name="Acta Aliment.">
        <title>Plant polysaccharide degrading enzyme system of Thermpbifida cellulosilytica TB100 revealed by de novo genome project data.</title>
        <authorList>
            <person name="Toth A."/>
            <person name="Baka E."/>
            <person name="Luzics S."/>
            <person name="Bata-Vidacs I."/>
            <person name="Nagy I."/>
            <person name="Balint B."/>
            <person name="Herceg R."/>
            <person name="Olasz F."/>
            <person name="Wilk T."/>
            <person name="Nagy T."/>
            <person name="Kriszt B."/>
            <person name="Nagy I."/>
            <person name="Kukolya J."/>
        </authorList>
    </citation>
    <scope>NUCLEOTIDE SEQUENCE [LARGE SCALE GENOMIC DNA]</scope>
    <source>
        <strain evidence="3">TB100</strain>
    </source>
</reference>
<organism evidence="2 3">
    <name type="scientific">Thermobifida cellulosilytica TB100</name>
    <dbReference type="NCBI Taxonomy" id="665004"/>
    <lineage>
        <taxon>Bacteria</taxon>
        <taxon>Bacillati</taxon>
        <taxon>Actinomycetota</taxon>
        <taxon>Actinomycetes</taxon>
        <taxon>Streptosporangiales</taxon>
        <taxon>Nocardiopsidaceae</taxon>
        <taxon>Thermobifida</taxon>
    </lineage>
</organism>